<proteinExistence type="predicted"/>
<dbReference type="EMBL" id="CAJVCH010318786">
    <property type="protein sequence ID" value="CAG7786473.1"/>
    <property type="molecule type" value="Genomic_DNA"/>
</dbReference>
<protein>
    <submittedName>
        <fullName evidence="1">Uncharacterized protein</fullName>
    </submittedName>
</protein>
<gene>
    <name evidence="1" type="ORF">AFUS01_LOCUS25040</name>
</gene>
<organism evidence="1 2">
    <name type="scientific">Allacma fusca</name>
    <dbReference type="NCBI Taxonomy" id="39272"/>
    <lineage>
        <taxon>Eukaryota</taxon>
        <taxon>Metazoa</taxon>
        <taxon>Ecdysozoa</taxon>
        <taxon>Arthropoda</taxon>
        <taxon>Hexapoda</taxon>
        <taxon>Collembola</taxon>
        <taxon>Symphypleona</taxon>
        <taxon>Sminthuridae</taxon>
        <taxon>Allacma</taxon>
    </lineage>
</organism>
<dbReference type="Proteomes" id="UP000708208">
    <property type="component" value="Unassembled WGS sequence"/>
</dbReference>
<evidence type="ECO:0000313" key="2">
    <source>
        <dbReference type="Proteomes" id="UP000708208"/>
    </source>
</evidence>
<accession>A0A8J2KCX7</accession>
<sequence length="9" mass="1173">MEKWIIEPK</sequence>
<keyword evidence="2" id="KW-1185">Reference proteome</keyword>
<comment type="caution">
    <text evidence="1">The sequence shown here is derived from an EMBL/GenBank/DDBJ whole genome shotgun (WGS) entry which is preliminary data.</text>
</comment>
<feature type="non-terminal residue" evidence="1">
    <location>
        <position position="9"/>
    </location>
</feature>
<name>A0A8J2KCX7_9HEXA</name>
<reference evidence="1" key="1">
    <citation type="submission" date="2021-06" db="EMBL/GenBank/DDBJ databases">
        <authorList>
            <person name="Hodson N. C."/>
            <person name="Mongue J. A."/>
            <person name="Jaron S. K."/>
        </authorList>
    </citation>
    <scope>NUCLEOTIDE SEQUENCE</scope>
</reference>
<evidence type="ECO:0000313" key="1">
    <source>
        <dbReference type="EMBL" id="CAG7786473.1"/>
    </source>
</evidence>